<evidence type="ECO:0008006" key="3">
    <source>
        <dbReference type="Google" id="ProtNLM"/>
    </source>
</evidence>
<organism evidence="1 2">
    <name type="scientific">Photorhabdus luminescens</name>
    <name type="common">Xenorhabdus luminescens</name>
    <dbReference type="NCBI Taxonomy" id="29488"/>
    <lineage>
        <taxon>Bacteria</taxon>
        <taxon>Pseudomonadati</taxon>
        <taxon>Pseudomonadota</taxon>
        <taxon>Gammaproteobacteria</taxon>
        <taxon>Enterobacterales</taxon>
        <taxon>Morganellaceae</taxon>
        <taxon>Photorhabdus</taxon>
    </lineage>
</organism>
<name>A0A1G5Q537_PHOLU</name>
<dbReference type="Gene3D" id="6.20.450.20">
    <property type="match status" value="1"/>
</dbReference>
<keyword evidence="2" id="KW-1185">Reference proteome</keyword>
<evidence type="ECO:0000313" key="1">
    <source>
        <dbReference type="EMBL" id="SCZ56738.1"/>
    </source>
</evidence>
<dbReference type="AlphaFoldDB" id="A0A1G5Q537"/>
<protein>
    <recommendedName>
        <fullName evidence="3">Stability determinant</fullName>
    </recommendedName>
</protein>
<dbReference type="RefSeq" id="WP_049581339.1">
    <property type="nucleotide sequence ID" value="NZ_CAWQXX010000028.1"/>
</dbReference>
<dbReference type="EMBL" id="FMWJ01000003">
    <property type="protein sequence ID" value="SCZ56738.1"/>
    <property type="molecule type" value="Genomic_DNA"/>
</dbReference>
<dbReference type="GeneID" id="45654466"/>
<proteinExistence type="predicted"/>
<evidence type="ECO:0000313" key="2">
    <source>
        <dbReference type="Proteomes" id="UP000183223"/>
    </source>
</evidence>
<dbReference type="OrthoDB" id="3174560at2"/>
<dbReference type="Proteomes" id="UP000183223">
    <property type="component" value="Unassembled WGS sequence"/>
</dbReference>
<gene>
    <name evidence="1" type="ORF">SAMN02982990_00923</name>
</gene>
<reference evidence="2" key="1">
    <citation type="submission" date="2016-10" db="EMBL/GenBank/DDBJ databases">
        <authorList>
            <person name="Varghese N."/>
            <person name="Submissions S."/>
        </authorList>
    </citation>
    <scope>NUCLEOTIDE SEQUENCE [LARGE SCALE GENOMIC DNA]</scope>
    <source>
        <strain evidence="2">ATCC 29999</strain>
    </source>
</reference>
<sequence length="59" mass="6886">MLKRTHEAAEHDNWFREQVKQGLNEADDPNTVWVSHKLAKQEMQCQREALQARVAGKVK</sequence>
<accession>A0A1G5Q537</accession>